<evidence type="ECO:0000256" key="1">
    <source>
        <dbReference type="SAM" id="MobiDB-lite"/>
    </source>
</evidence>
<dbReference type="EMBL" id="QWLN02005718">
    <property type="protein sequence ID" value="TEA37219.1"/>
    <property type="molecule type" value="Genomic_DNA"/>
</dbReference>
<evidence type="ECO:0000313" key="3">
    <source>
        <dbReference type="Proteomes" id="UP000295264"/>
    </source>
</evidence>
<reference evidence="2 3" key="1">
    <citation type="journal article" date="2018" name="Genomics">
        <title>Molecular footprints of inshore aquatic adaptation in Indo-Pacific humpback dolphin (Sousa chinensis).</title>
        <authorList>
            <person name="Ming Y."/>
            <person name="Jian J."/>
            <person name="Yu F."/>
            <person name="Yu X."/>
            <person name="Wang J."/>
            <person name="Liu W."/>
        </authorList>
    </citation>
    <scope>NUCLEOTIDE SEQUENCE [LARGE SCALE GENOMIC DNA]</scope>
    <source>
        <strain evidence="2">MY-2018</strain>
        <tissue evidence="2">Skin</tissue>
    </source>
</reference>
<keyword evidence="3" id="KW-1185">Reference proteome</keyword>
<comment type="caution">
    <text evidence="2">The sequence shown here is derived from an EMBL/GenBank/DDBJ whole genome shotgun (WGS) entry which is preliminary data.</text>
</comment>
<feature type="region of interest" description="Disordered" evidence="1">
    <location>
        <begin position="1"/>
        <end position="39"/>
    </location>
</feature>
<organism evidence="2 3">
    <name type="scientific">Sousa chinensis</name>
    <name type="common">Indo-pacific humpbacked dolphin</name>
    <name type="synonym">Steno chinensis</name>
    <dbReference type="NCBI Taxonomy" id="103600"/>
    <lineage>
        <taxon>Eukaryota</taxon>
        <taxon>Metazoa</taxon>
        <taxon>Chordata</taxon>
        <taxon>Craniata</taxon>
        <taxon>Vertebrata</taxon>
        <taxon>Euteleostomi</taxon>
        <taxon>Mammalia</taxon>
        <taxon>Eutheria</taxon>
        <taxon>Laurasiatheria</taxon>
        <taxon>Artiodactyla</taxon>
        <taxon>Whippomorpha</taxon>
        <taxon>Cetacea</taxon>
        <taxon>Odontoceti</taxon>
        <taxon>Delphinidae</taxon>
        <taxon>Sousa</taxon>
    </lineage>
</organism>
<name>A0A484GP41_SOUCH</name>
<feature type="compositionally biased region" description="Low complexity" evidence="1">
    <location>
        <begin position="1"/>
        <end position="31"/>
    </location>
</feature>
<gene>
    <name evidence="2" type="ORF">DBR06_SOUSAS26910002</name>
</gene>
<dbReference type="AlphaFoldDB" id="A0A484GP41"/>
<protein>
    <submittedName>
        <fullName evidence="2">Uncharacterized protein</fullName>
    </submittedName>
</protein>
<dbReference type="Proteomes" id="UP000295264">
    <property type="component" value="Unassembled WGS sequence"/>
</dbReference>
<evidence type="ECO:0000313" key="2">
    <source>
        <dbReference type="EMBL" id="TEA37219.1"/>
    </source>
</evidence>
<accession>A0A484GP41</accession>
<sequence>MIPLERPSSGGSSPAAAPGSGRVGRGLTTPRRLPPPPRGLLTEIRTAVCTEPFQDAYSLSPGRALGR</sequence>
<proteinExistence type="predicted"/>